<geneLocation type="mitochondrion" evidence="2"/>
<gene>
    <name evidence="2" type="ORF">PLBR_LOCUS7777</name>
</gene>
<sequence>MEGEGGASGADRRARRRALQALCKEHGLKAVGTTSDLSQRLSDHLERMNSAPQTPVRSDKRKRRVSFSPYHNVRYIENCLDPSASPPGQPDRDRPGPDAEEGGDEWGQWIRDKWAQLKLLF</sequence>
<protein>
    <recommendedName>
        <fullName evidence="4">SAP domain-containing protein</fullName>
    </recommendedName>
</protein>
<name>A0A3P3YK37_PLABS</name>
<evidence type="ECO:0000313" key="2">
    <source>
        <dbReference type="EMBL" id="SPR00562.1"/>
    </source>
</evidence>
<reference evidence="2 3" key="1">
    <citation type="submission" date="2018-03" db="EMBL/GenBank/DDBJ databases">
        <authorList>
            <person name="Fogelqvist J."/>
        </authorList>
    </citation>
    <scope>NUCLEOTIDE SEQUENCE [LARGE SCALE GENOMIC DNA]</scope>
</reference>
<accession>A0A3P3YK37</accession>
<proteinExistence type="predicted"/>
<keyword evidence="2" id="KW-0496">Mitochondrion</keyword>
<dbReference type="AlphaFoldDB" id="A0A3P3YK37"/>
<feature type="region of interest" description="Disordered" evidence="1">
    <location>
        <begin position="76"/>
        <end position="107"/>
    </location>
</feature>
<evidence type="ECO:0008006" key="4">
    <source>
        <dbReference type="Google" id="ProtNLM"/>
    </source>
</evidence>
<evidence type="ECO:0000313" key="3">
    <source>
        <dbReference type="Proteomes" id="UP000290189"/>
    </source>
</evidence>
<dbReference type="EMBL" id="OVEO01000014">
    <property type="protein sequence ID" value="SPR00562.1"/>
    <property type="molecule type" value="Genomic_DNA"/>
</dbReference>
<evidence type="ECO:0000256" key="1">
    <source>
        <dbReference type="SAM" id="MobiDB-lite"/>
    </source>
</evidence>
<feature type="region of interest" description="Disordered" evidence="1">
    <location>
        <begin position="45"/>
        <end position="64"/>
    </location>
</feature>
<organism evidence="2 3">
    <name type="scientific">Plasmodiophora brassicae</name>
    <name type="common">Clubroot disease agent</name>
    <dbReference type="NCBI Taxonomy" id="37360"/>
    <lineage>
        <taxon>Eukaryota</taxon>
        <taxon>Sar</taxon>
        <taxon>Rhizaria</taxon>
        <taxon>Endomyxa</taxon>
        <taxon>Phytomyxea</taxon>
        <taxon>Plasmodiophorida</taxon>
        <taxon>Plasmodiophoridae</taxon>
        <taxon>Plasmodiophora</taxon>
    </lineage>
</organism>
<dbReference type="Proteomes" id="UP000290189">
    <property type="component" value="Unassembled WGS sequence"/>
</dbReference>